<proteinExistence type="predicted"/>
<evidence type="ECO:0000313" key="1">
    <source>
        <dbReference type="EMBL" id="MRX48154.1"/>
    </source>
</evidence>
<name>A0A7K0FQD1_9SPHI</name>
<protein>
    <submittedName>
        <fullName evidence="1">Uncharacterized protein</fullName>
    </submittedName>
</protein>
<keyword evidence="2" id="KW-1185">Reference proteome</keyword>
<organism evidence="1 2">
    <name type="scientific">Pedobacter puniceum</name>
    <dbReference type="NCBI Taxonomy" id="2666136"/>
    <lineage>
        <taxon>Bacteria</taxon>
        <taxon>Pseudomonadati</taxon>
        <taxon>Bacteroidota</taxon>
        <taxon>Sphingobacteriia</taxon>
        <taxon>Sphingobacteriales</taxon>
        <taxon>Sphingobacteriaceae</taxon>
        <taxon>Pedobacter</taxon>
    </lineage>
</organism>
<dbReference type="EMBL" id="WKJI01000003">
    <property type="protein sequence ID" value="MRX48154.1"/>
    <property type="molecule type" value="Genomic_DNA"/>
</dbReference>
<dbReference type="AlphaFoldDB" id="A0A7K0FQD1"/>
<evidence type="ECO:0000313" key="2">
    <source>
        <dbReference type="Proteomes" id="UP000462931"/>
    </source>
</evidence>
<comment type="caution">
    <text evidence="1">The sequence shown here is derived from an EMBL/GenBank/DDBJ whole genome shotgun (WGS) entry which is preliminary data.</text>
</comment>
<reference evidence="1 2" key="1">
    <citation type="submission" date="2019-11" db="EMBL/GenBank/DDBJ databases">
        <authorList>
            <person name="Cheng Q."/>
            <person name="Yang Z."/>
        </authorList>
    </citation>
    <scope>NUCLEOTIDE SEQUENCE [LARGE SCALE GENOMIC DNA]</scope>
    <source>
        <strain evidence="1 2">HX-22-1</strain>
    </source>
</reference>
<dbReference type="RefSeq" id="WP_154288246.1">
    <property type="nucleotide sequence ID" value="NZ_WKJI01000003.1"/>
</dbReference>
<dbReference type="Proteomes" id="UP000462931">
    <property type="component" value="Unassembled WGS sequence"/>
</dbReference>
<gene>
    <name evidence="1" type="ORF">GJJ64_13225</name>
</gene>
<accession>A0A7K0FQD1</accession>
<sequence length="70" mass="7973">MNIEVFKTDVTTIVTANIIVSEIIKILPHAVVNFDLEDCDHILRVEANDICKDAIVKLLHQLDVEFEILE</sequence>